<sequence>SHTSETSNISYQSFGLLDNYMYRELKLKQWINPMLPLPSRRQLSGRILEKSTNKIMENILKEAINDKLGVMLAFDS</sequence>
<proteinExistence type="predicted"/>
<accession>A0A9N9JE38</accession>
<keyword evidence="2" id="KW-1185">Reference proteome</keyword>
<reference evidence="1" key="1">
    <citation type="submission" date="2021-06" db="EMBL/GenBank/DDBJ databases">
        <authorList>
            <person name="Kallberg Y."/>
            <person name="Tangrot J."/>
            <person name="Rosling A."/>
        </authorList>
    </citation>
    <scope>NUCLEOTIDE SEQUENCE</scope>
    <source>
        <strain evidence="1">UK204</strain>
    </source>
</reference>
<comment type="caution">
    <text evidence="1">The sequence shown here is derived from an EMBL/GenBank/DDBJ whole genome shotgun (WGS) entry which is preliminary data.</text>
</comment>
<dbReference type="EMBL" id="CAJVPQ010029138">
    <property type="protein sequence ID" value="CAG8774346.1"/>
    <property type="molecule type" value="Genomic_DNA"/>
</dbReference>
<dbReference type="AlphaFoldDB" id="A0A9N9JE38"/>
<name>A0A9N9JE38_9GLOM</name>
<gene>
    <name evidence="1" type="ORF">FCALED_LOCUS17726</name>
</gene>
<feature type="non-terminal residue" evidence="1">
    <location>
        <position position="76"/>
    </location>
</feature>
<organism evidence="1 2">
    <name type="scientific">Funneliformis caledonium</name>
    <dbReference type="NCBI Taxonomy" id="1117310"/>
    <lineage>
        <taxon>Eukaryota</taxon>
        <taxon>Fungi</taxon>
        <taxon>Fungi incertae sedis</taxon>
        <taxon>Mucoromycota</taxon>
        <taxon>Glomeromycotina</taxon>
        <taxon>Glomeromycetes</taxon>
        <taxon>Glomerales</taxon>
        <taxon>Glomeraceae</taxon>
        <taxon>Funneliformis</taxon>
    </lineage>
</organism>
<dbReference type="OrthoDB" id="2365019at2759"/>
<protein>
    <submittedName>
        <fullName evidence="1">17800_t:CDS:1</fullName>
    </submittedName>
</protein>
<dbReference type="Proteomes" id="UP000789570">
    <property type="component" value="Unassembled WGS sequence"/>
</dbReference>
<evidence type="ECO:0000313" key="2">
    <source>
        <dbReference type="Proteomes" id="UP000789570"/>
    </source>
</evidence>
<evidence type="ECO:0000313" key="1">
    <source>
        <dbReference type="EMBL" id="CAG8774346.1"/>
    </source>
</evidence>